<protein>
    <recommendedName>
        <fullName evidence="4">DUF3592 domain-containing protein</fullName>
    </recommendedName>
</protein>
<accession>A0A5C5ZF43</accession>
<dbReference type="Proteomes" id="UP000315010">
    <property type="component" value="Unassembled WGS sequence"/>
</dbReference>
<organism evidence="2 3">
    <name type="scientific">Novipirellula herctigrandis</name>
    <dbReference type="NCBI Taxonomy" id="2527986"/>
    <lineage>
        <taxon>Bacteria</taxon>
        <taxon>Pseudomonadati</taxon>
        <taxon>Planctomycetota</taxon>
        <taxon>Planctomycetia</taxon>
        <taxon>Pirellulales</taxon>
        <taxon>Pirellulaceae</taxon>
        <taxon>Novipirellula</taxon>
    </lineage>
</organism>
<comment type="caution">
    <text evidence="2">The sequence shown here is derived from an EMBL/GenBank/DDBJ whole genome shotgun (WGS) entry which is preliminary data.</text>
</comment>
<dbReference type="AlphaFoldDB" id="A0A5C5ZF43"/>
<evidence type="ECO:0000313" key="2">
    <source>
        <dbReference type="EMBL" id="TWT85173.1"/>
    </source>
</evidence>
<evidence type="ECO:0008006" key="4">
    <source>
        <dbReference type="Google" id="ProtNLM"/>
    </source>
</evidence>
<evidence type="ECO:0000256" key="1">
    <source>
        <dbReference type="SAM" id="Phobius"/>
    </source>
</evidence>
<keyword evidence="3" id="KW-1185">Reference proteome</keyword>
<keyword evidence="1" id="KW-0472">Membrane</keyword>
<keyword evidence="1" id="KW-0812">Transmembrane</keyword>
<keyword evidence="1" id="KW-1133">Transmembrane helix</keyword>
<proteinExistence type="predicted"/>
<gene>
    <name evidence="2" type="ORF">CA13_66550</name>
</gene>
<dbReference type="RefSeq" id="WP_146403223.1">
    <property type="nucleotide sequence ID" value="NZ_SJPJ01000001.1"/>
</dbReference>
<sequence>MIVMLTAWTIVALGIAIASFAIVHERDWRKRLNNTILIDGLVTAELDDPEWENTRAEIEYQINGSSYRFVSNYGTGMLAVGDRVRVAVNTETGDAERLAFVTRWVFTFGPILLGGMFVLFGLLIIRQFGG</sequence>
<feature type="transmembrane region" description="Helical" evidence="1">
    <location>
        <begin position="6"/>
        <end position="23"/>
    </location>
</feature>
<dbReference type="EMBL" id="SJPJ01000001">
    <property type="protein sequence ID" value="TWT85173.1"/>
    <property type="molecule type" value="Genomic_DNA"/>
</dbReference>
<feature type="transmembrane region" description="Helical" evidence="1">
    <location>
        <begin position="104"/>
        <end position="125"/>
    </location>
</feature>
<reference evidence="2 3" key="1">
    <citation type="submission" date="2019-02" db="EMBL/GenBank/DDBJ databases">
        <title>Deep-cultivation of Planctomycetes and their phenomic and genomic characterization uncovers novel biology.</title>
        <authorList>
            <person name="Wiegand S."/>
            <person name="Jogler M."/>
            <person name="Boedeker C."/>
            <person name="Pinto D."/>
            <person name="Vollmers J."/>
            <person name="Rivas-Marin E."/>
            <person name="Kohn T."/>
            <person name="Peeters S.H."/>
            <person name="Heuer A."/>
            <person name="Rast P."/>
            <person name="Oberbeckmann S."/>
            <person name="Bunk B."/>
            <person name="Jeske O."/>
            <person name="Meyerdierks A."/>
            <person name="Storesund J.E."/>
            <person name="Kallscheuer N."/>
            <person name="Luecker S."/>
            <person name="Lage O.M."/>
            <person name="Pohl T."/>
            <person name="Merkel B.J."/>
            <person name="Hornburger P."/>
            <person name="Mueller R.-W."/>
            <person name="Bruemmer F."/>
            <person name="Labrenz M."/>
            <person name="Spormann A.M."/>
            <person name="Op Den Camp H."/>
            <person name="Overmann J."/>
            <person name="Amann R."/>
            <person name="Jetten M.S.M."/>
            <person name="Mascher T."/>
            <person name="Medema M.H."/>
            <person name="Devos D.P."/>
            <person name="Kaster A.-K."/>
            <person name="Ovreas L."/>
            <person name="Rohde M."/>
            <person name="Galperin M.Y."/>
            <person name="Jogler C."/>
        </authorList>
    </citation>
    <scope>NUCLEOTIDE SEQUENCE [LARGE SCALE GENOMIC DNA]</scope>
    <source>
        <strain evidence="2 3">CA13</strain>
    </source>
</reference>
<evidence type="ECO:0000313" key="3">
    <source>
        <dbReference type="Proteomes" id="UP000315010"/>
    </source>
</evidence>
<name>A0A5C5ZF43_9BACT</name>